<reference evidence="1" key="1">
    <citation type="submission" date="2018-05" db="EMBL/GenBank/DDBJ databases">
        <authorList>
            <person name="Ashton P.M."/>
            <person name="Dallman T."/>
            <person name="Nair S."/>
            <person name="De Pinna E."/>
            <person name="Peters T."/>
            <person name="Grant K."/>
        </authorList>
    </citation>
    <scope>NUCLEOTIDE SEQUENCE [LARGE SCALE GENOMIC DNA]</scope>
    <source>
        <strain evidence="1">474878</strain>
    </source>
</reference>
<organism evidence="1">
    <name type="scientific">Salmonella diarizonae</name>
    <dbReference type="NCBI Taxonomy" id="59204"/>
    <lineage>
        <taxon>Bacteria</taxon>
        <taxon>Pseudomonadati</taxon>
        <taxon>Pseudomonadota</taxon>
        <taxon>Gammaproteobacteria</taxon>
        <taxon>Enterobacterales</taxon>
        <taxon>Enterobacteriaceae</taxon>
        <taxon>Salmonella</taxon>
    </lineage>
</organism>
<dbReference type="AlphaFoldDB" id="A0A5Y3W5E3"/>
<comment type="caution">
    <text evidence="1">The sequence shown here is derived from an EMBL/GenBank/DDBJ whole genome shotgun (WGS) entry which is preliminary data.</text>
</comment>
<protein>
    <submittedName>
        <fullName evidence="1">Uncharacterized protein</fullName>
    </submittedName>
</protein>
<evidence type="ECO:0000313" key="1">
    <source>
        <dbReference type="EMBL" id="ECJ4379142.1"/>
    </source>
</evidence>
<name>A0A5Y3W5E3_SALDZ</name>
<proteinExistence type="predicted"/>
<dbReference type="EMBL" id="AAIYJF010000015">
    <property type="protein sequence ID" value="ECJ4379142.1"/>
    <property type="molecule type" value="Genomic_DNA"/>
</dbReference>
<dbReference type="Proteomes" id="UP000839781">
    <property type="component" value="Unassembled WGS sequence"/>
</dbReference>
<sequence>MNEDEKIISLLKDVLGTLESVPQKAASNTHPSDTIRDLALVVLEEASKKYPSSGFIDINY</sequence>
<accession>A0A5Y3W5E3</accession>
<gene>
    <name evidence="1" type="ORF">DLB95_18305</name>
</gene>